<protein>
    <submittedName>
        <fullName evidence="4">NAD(P)H-dependent oxidoreductase</fullName>
        <ecNumber evidence="4">1.-.-.-</ecNumber>
    </submittedName>
</protein>
<dbReference type="Pfam" id="PF02525">
    <property type="entry name" value="Flavodoxin_2"/>
    <property type="match status" value="1"/>
</dbReference>
<keyword evidence="5" id="KW-1185">Reference proteome</keyword>
<evidence type="ECO:0000313" key="4">
    <source>
        <dbReference type="EMBL" id="MDO1559917.1"/>
    </source>
</evidence>
<feature type="domain" description="Flavodoxin-like fold" evidence="3">
    <location>
        <begin position="1"/>
        <end position="187"/>
    </location>
</feature>
<proteinExistence type="inferred from homology"/>
<sequence length="196" mass="21412">MKHALILANPKPRSFSRMMADAYADAATAAGHEVVLRDLYALGFDPRLMADEVPTEPSAQPRPDALAEREALQDADVFVFVYPIWFGGPPAILKGYVERVFGQGFGYRSVKAGGMEPLLRGKKLISFTSTGSENAWLVDSGGWDAVRKVFDQRIAQACGLQALDHVNFGGVDNDLPPARVDEAREGVKRVFNEVFG</sequence>
<dbReference type="InterPro" id="IPR003680">
    <property type="entry name" value="Flavodoxin_fold"/>
</dbReference>
<dbReference type="SUPFAM" id="SSF52218">
    <property type="entry name" value="Flavoproteins"/>
    <property type="match status" value="1"/>
</dbReference>
<gene>
    <name evidence="4" type="ORF">Q0812_10825</name>
</gene>
<accession>A0ABT8SMW3</accession>
<evidence type="ECO:0000256" key="2">
    <source>
        <dbReference type="ARBA" id="ARBA00023002"/>
    </source>
</evidence>
<evidence type="ECO:0000313" key="5">
    <source>
        <dbReference type="Proteomes" id="UP001169063"/>
    </source>
</evidence>
<dbReference type="EMBL" id="JAUKTR010000004">
    <property type="protein sequence ID" value="MDO1559917.1"/>
    <property type="molecule type" value="Genomic_DNA"/>
</dbReference>
<dbReference type="Gene3D" id="3.40.50.360">
    <property type="match status" value="1"/>
</dbReference>
<dbReference type="RefSeq" id="WP_302110349.1">
    <property type="nucleotide sequence ID" value="NZ_JAUKTR010000004.1"/>
</dbReference>
<dbReference type="EC" id="1.-.-.-" evidence="4"/>
<organism evidence="4 5">
    <name type="scientific">Peiella sedimenti</name>
    <dbReference type="NCBI Taxonomy" id="3061083"/>
    <lineage>
        <taxon>Bacteria</taxon>
        <taxon>Pseudomonadati</taxon>
        <taxon>Pseudomonadota</taxon>
        <taxon>Alphaproteobacteria</taxon>
        <taxon>Caulobacterales</taxon>
        <taxon>Caulobacteraceae</taxon>
        <taxon>Peiella</taxon>
    </lineage>
</organism>
<comment type="caution">
    <text evidence="4">The sequence shown here is derived from an EMBL/GenBank/DDBJ whole genome shotgun (WGS) entry which is preliminary data.</text>
</comment>
<dbReference type="InterPro" id="IPR051545">
    <property type="entry name" value="NAD(P)H_dehydrogenase_qn"/>
</dbReference>
<dbReference type="PANTHER" id="PTHR10204">
    <property type="entry name" value="NAD P H OXIDOREDUCTASE-RELATED"/>
    <property type="match status" value="1"/>
</dbReference>
<comment type="similarity">
    <text evidence="1">Belongs to the NAD(P)H dehydrogenase (quinone) family.</text>
</comment>
<keyword evidence="2 4" id="KW-0560">Oxidoreductase</keyword>
<reference evidence="4" key="1">
    <citation type="submission" date="2023-07" db="EMBL/GenBank/DDBJ databases">
        <title>Brevundimonas soil sp. nov., isolated from the soil of chemical plant.</title>
        <authorList>
            <person name="Wu N."/>
        </authorList>
    </citation>
    <scope>NUCLEOTIDE SEQUENCE</scope>
    <source>
        <strain evidence="4">XZ-24</strain>
    </source>
</reference>
<dbReference type="PANTHER" id="PTHR10204:SF34">
    <property type="entry name" value="NAD(P)H DEHYDROGENASE [QUINONE] 1 ISOFORM 1"/>
    <property type="match status" value="1"/>
</dbReference>
<name>A0ABT8SMW3_9CAUL</name>
<dbReference type="Proteomes" id="UP001169063">
    <property type="component" value="Unassembled WGS sequence"/>
</dbReference>
<dbReference type="InterPro" id="IPR029039">
    <property type="entry name" value="Flavoprotein-like_sf"/>
</dbReference>
<evidence type="ECO:0000259" key="3">
    <source>
        <dbReference type="Pfam" id="PF02525"/>
    </source>
</evidence>
<evidence type="ECO:0000256" key="1">
    <source>
        <dbReference type="ARBA" id="ARBA00006252"/>
    </source>
</evidence>
<dbReference type="GO" id="GO:0016491">
    <property type="term" value="F:oxidoreductase activity"/>
    <property type="evidence" value="ECO:0007669"/>
    <property type="project" value="UniProtKB-KW"/>
</dbReference>